<accession>A0ABP7KU42</accession>
<dbReference type="Proteomes" id="UP001501563">
    <property type="component" value="Unassembled WGS sequence"/>
</dbReference>
<reference evidence="3" key="1">
    <citation type="journal article" date="2019" name="Int. J. Syst. Evol. Microbiol.">
        <title>The Global Catalogue of Microorganisms (GCM) 10K type strain sequencing project: providing services to taxonomists for standard genome sequencing and annotation.</title>
        <authorList>
            <consortium name="The Broad Institute Genomics Platform"/>
            <consortium name="The Broad Institute Genome Sequencing Center for Infectious Disease"/>
            <person name="Wu L."/>
            <person name="Ma J."/>
        </authorList>
    </citation>
    <scope>NUCLEOTIDE SEQUENCE [LARGE SCALE GENOMIC DNA]</scope>
    <source>
        <strain evidence="3">JCM 16578</strain>
    </source>
</reference>
<evidence type="ECO:0000313" key="2">
    <source>
        <dbReference type="EMBL" id="GAA3887323.1"/>
    </source>
</evidence>
<organism evidence="2 3">
    <name type="scientific">Streptomyces lannensis</name>
    <dbReference type="NCBI Taxonomy" id="766498"/>
    <lineage>
        <taxon>Bacteria</taxon>
        <taxon>Bacillati</taxon>
        <taxon>Actinomycetota</taxon>
        <taxon>Actinomycetes</taxon>
        <taxon>Kitasatosporales</taxon>
        <taxon>Streptomycetaceae</taxon>
        <taxon>Streptomyces</taxon>
    </lineage>
</organism>
<comment type="caution">
    <text evidence="2">The sequence shown here is derived from an EMBL/GenBank/DDBJ whole genome shotgun (WGS) entry which is preliminary data.</text>
</comment>
<protein>
    <recommendedName>
        <fullName evidence="1">Transposase DDE domain-containing protein</fullName>
    </recommendedName>
</protein>
<proteinExistence type="predicted"/>
<dbReference type="Pfam" id="PF13751">
    <property type="entry name" value="DDE_Tnp_1_6"/>
    <property type="match status" value="1"/>
</dbReference>
<feature type="domain" description="Transposase DDE" evidence="1">
    <location>
        <begin position="2"/>
        <end position="74"/>
    </location>
</feature>
<evidence type="ECO:0000313" key="3">
    <source>
        <dbReference type="Proteomes" id="UP001501563"/>
    </source>
</evidence>
<keyword evidence="3" id="KW-1185">Reference proteome</keyword>
<sequence length="92" mass="10721">MTIRTHHDLQAAARHQAANDLTWHANYRRWRPPVERAVAWLVQHGNRRLRYRGTIANNIWLHTRAAALNLRRLVNLRLTQTGGTWQLAPATT</sequence>
<dbReference type="EMBL" id="BAAAZA010000023">
    <property type="protein sequence ID" value="GAA3887323.1"/>
    <property type="molecule type" value="Genomic_DNA"/>
</dbReference>
<dbReference type="InterPro" id="IPR025668">
    <property type="entry name" value="Tnp_DDE_dom"/>
</dbReference>
<gene>
    <name evidence="2" type="ORF">GCM10022207_63290</name>
</gene>
<evidence type="ECO:0000259" key="1">
    <source>
        <dbReference type="Pfam" id="PF13751"/>
    </source>
</evidence>
<name>A0ABP7KU42_9ACTN</name>